<proteinExistence type="predicted"/>
<reference evidence="1" key="1">
    <citation type="journal article" date="2005" name="Environ. Microbiol.">
        <title>Genetic and functional properties of uncultivated thermophilic crenarchaeotes from a subsurface gold mine as revealed by analysis of genome fragments.</title>
        <authorList>
            <person name="Nunoura T."/>
            <person name="Hirayama H."/>
            <person name="Takami H."/>
            <person name="Oida H."/>
            <person name="Nishi S."/>
            <person name="Shimamura S."/>
            <person name="Suzuki Y."/>
            <person name="Inagaki F."/>
            <person name="Takai K."/>
            <person name="Nealson K.H."/>
            <person name="Horikoshi K."/>
        </authorList>
    </citation>
    <scope>NUCLEOTIDE SEQUENCE</scope>
</reference>
<evidence type="ECO:0008006" key="2">
    <source>
        <dbReference type="Google" id="ProtNLM"/>
    </source>
</evidence>
<evidence type="ECO:0000313" key="1">
    <source>
        <dbReference type="EMBL" id="BAL57280.1"/>
    </source>
</evidence>
<sequence>MYVLNDIVYVANQETLAVVGAPPGDLQVDGTGIIENDGGVVWLTGDWINSSSGDGFVTPRNGWLWLVGGYQRLVGPTPTFYNSLALFNNGGDLKEMIGANGRIQNFLVLNDCELRTNGQTMMVENPDPAAITRTDGFVSSTGVGRLGRRTDRSASYLFPVGDRQLGPFRYRPVEITPSAAPHTFLVRFANVDPTVEGYDRTSVSAPIDEANEFFYHIVERSQGTDPLTLRIWYDEANDTYKDTLAHWEVPDNRWQAVNTLINRSAGTPQTGMTQSAYMETQNWTNFSSPNFALARTKLPFVIYVPNVFSPNGDGSNDEFLIYYRGFERVELRIYDRWGLLIWRGEQGPEGPIRWNGKTQKGEDVPEDAYVFVVKGYLRDGRSTERAGTVTVIR</sequence>
<reference evidence="1" key="2">
    <citation type="journal article" date="2012" name="PLoS ONE">
        <title>A Deeply Branching Thermophilic Bacterium with an Ancient Acetyl-CoA Pathway Dominates a Subsurface Ecosystem.</title>
        <authorList>
            <person name="Takami H."/>
            <person name="Noguchi H."/>
            <person name="Takaki Y."/>
            <person name="Uchiyama I."/>
            <person name="Toyoda A."/>
            <person name="Nishi S."/>
            <person name="Chee G.-J."/>
            <person name="Arai W."/>
            <person name="Nunoura T."/>
            <person name="Itoh T."/>
            <person name="Hattori M."/>
            <person name="Takai K."/>
        </authorList>
    </citation>
    <scope>NUCLEOTIDE SEQUENCE</scope>
</reference>
<dbReference type="EMBL" id="AP011772">
    <property type="protein sequence ID" value="BAL57280.1"/>
    <property type="molecule type" value="Genomic_DNA"/>
</dbReference>
<gene>
    <name evidence="1" type="ORF">HGMM_F50B04C06</name>
</gene>
<dbReference type="NCBIfam" id="TIGR04131">
    <property type="entry name" value="Bac_Flav_CTERM"/>
    <property type="match status" value="1"/>
</dbReference>
<dbReference type="Pfam" id="PF13585">
    <property type="entry name" value="CHU_C"/>
    <property type="match status" value="1"/>
</dbReference>
<dbReference type="InterPro" id="IPR026341">
    <property type="entry name" value="T9SS_type_B"/>
</dbReference>
<dbReference type="AlphaFoldDB" id="H5SM94"/>
<name>H5SM94_9BACT</name>
<organism evidence="1">
    <name type="scientific">uncultured Bacteroidota bacterium</name>
    <dbReference type="NCBI Taxonomy" id="152509"/>
    <lineage>
        <taxon>Bacteria</taxon>
        <taxon>Pseudomonadati</taxon>
        <taxon>Bacteroidota</taxon>
        <taxon>environmental samples</taxon>
    </lineage>
</organism>
<protein>
    <recommendedName>
        <fullName evidence="2">Gliding motility-associated C-terminal domain-containing protein</fullName>
    </recommendedName>
</protein>
<accession>H5SM94</accession>